<comment type="caution">
    <text evidence="1">The sequence shown here is derived from an EMBL/GenBank/DDBJ whole genome shotgun (WGS) entry which is preliminary data.</text>
</comment>
<evidence type="ECO:0000313" key="1">
    <source>
        <dbReference type="EMBL" id="RXT29347.1"/>
    </source>
</evidence>
<dbReference type="Proteomes" id="UP000290767">
    <property type="component" value="Unassembled WGS sequence"/>
</dbReference>
<protein>
    <submittedName>
        <fullName evidence="1">Uncharacterized protein</fullName>
    </submittedName>
</protein>
<name>A0A4Q1UE21_RHILE</name>
<dbReference type="EMBL" id="MZMU01000003">
    <property type="protein sequence ID" value="RXT29347.1"/>
    <property type="molecule type" value="Genomic_DNA"/>
</dbReference>
<reference evidence="1 2" key="1">
    <citation type="submission" date="2017-03" db="EMBL/GenBank/DDBJ databases">
        <authorList>
            <person name="Safronova V.I."/>
            <person name="Sazanova A.L."/>
            <person name="Chirak E.R."/>
        </authorList>
    </citation>
    <scope>NUCLEOTIDE SEQUENCE [LARGE SCALE GENOMIC DNA]</scope>
    <source>
        <strain evidence="1 2">Tri-43</strain>
    </source>
</reference>
<dbReference type="AlphaFoldDB" id="A0A4Q1UE21"/>
<gene>
    <name evidence="1" type="ORF">B5P46_11740</name>
</gene>
<dbReference type="RefSeq" id="WP_129418791.1">
    <property type="nucleotide sequence ID" value="NZ_MZMU01000003.1"/>
</dbReference>
<proteinExistence type="predicted"/>
<sequence length="95" mass="10574">MSSLALHVADKPPGDPAELTGFYTALLAILNAEARERHGWEGSVIANLGVLDGYVFVEIRPGEAFATIDELRAFRKRQIEEEKRAEEPPKQSRLI</sequence>
<accession>A0A4Q1UE21</accession>
<organism evidence="1 2">
    <name type="scientific">Rhizobium leguminosarum</name>
    <dbReference type="NCBI Taxonomy" id="384"/>
    <lineage>
        <taxon>Bacteria</taxon>
        <taxon>Pseudomonadati</taxon>
        <taxon>Pseudomonadota</taxon>
        <taxon>Alphaproteobacteria</taxon>
        <taxon>Hyphomicrobiales</taxon>
        <taxon>Rhizobiaceae</taxon>
        <taxon>Rhizobium/Agrobacterium group</taxon>
        <taxon>Rhizobium</taxon>
    </lineage>
</organism>
<evidence type="ECO:0000313" key="2">
    <source>
        <dbReference type="Proteomes" id="UP000290767"/>
    </source>
</evidence>